<accession>A0AAW1H664</accession>
<evidence type="ECO:0000256" key="1">
    <source>
        <dbReference type="ARBA" id="ARBA00010397"/>
    </source>
</evidence>
<dbReference type="PANTHER" id="PTHR23001:SF3">
    <property type="entry name" value="EUKARYOTIC TRANSLATION INITIATION FACTOR 2 SUBUNIT 2"/>
    <property type="match status" value="1"/>
</dbReference>
<name>A0AAW1H664_SAPOF</name>
<gene>
    <name evidence="9" type="ORF">RND81_12G031100</name>
</gene>
<keyword evidence="3" id="KW-0648">Protein biosynthesis</keyword>
<feature type="region of interest" description="Disordered" evidence="7">
    <location>
        <begin position="18"/>
        <end position="62"/>
    </location>
</feature>
<evidence type="ECO:0000256" key="6">
    <source>
        <dbReference type="ARBA" id="ARBA00073542"/>
    </source>
</evidence>
<comment type="subunit">
    <text evidence="5">Eukaryotic translation initiation factor 2 eIF2 is a heterotrimeric complex composed of an alpha, a beta and a gamma subunit.</text>
</comment>
<comment type="function">
    <text evidence="4">Component of the eIF2 complex that functions in the early steps of protein synthesis by forming a ternary complex with GTP and initiator tRNA. This complex binds to a 40S ribosomal subunit, followed by mRNA binding to form a 43S pre-initiation complex (43S PIC). Junction of the 60S ribosomal subunit to form the 80S initiation complex is preceded by hydrolysis of the GTP bound to eIF2 and release of an eIF2-GDP binary complex. In order for eIF2 to recycle and catalyze another round of initiation, the GDP bound to eIF2 must exchange with GTP by way of a reaction catalyzed by eIF2B.</text>
</comment>
<comment type="similarity">
    <text evidence="1">Belongs to the eIF-2-beta/eIF-5 family.</text>
</comment>
<keyword evidence="10" id="KW-1185">Reference proteome</keyword>
<proteinExistence type="inferred from homology"/>
<comment type="caution">
    <text evidence="9">The sequence shown here is derived from an EMBL/GenBank/DDBJ whole genome shotgun (WGS) entry which is preliminary data.</text>
</comment>
<sequence>MSEIHEVAPFDLTKKKKKKRVNLADVNENSNVPDKVSEVGEEGRSEDCHSQEPLNPSGQNKPTAQDYLYEELLDRIYGVVGIKSKTAMRLSVPEVLRQGTKKTVLVNFLDFCKTMHRSPEHLQGYLEAELASNSAVDGKNQLVINGRFQVKHIESILRRYAGEYVLCYGCKSPNTVLSKENRLMFVQCEECGSSRTVAPIKRGFEAPIRRVKNAR</sequence>
<dbReference type="SMART" id="SM00653">
    <property type="entry name" value="eIF2B_5"/>
    <property type="match status" value="1"/>
</dbReference>
<dbReference type="Pfam" id="PF01873">
    <property type="entry name" value="eIF-5_eIF-2B"/>
    <property type="match status" value="1"/>
</dbReference>
<dbReference type="GO" id="GO:0001731">
    <property type="term" value="P:formation of translation preinitiation complex"/>
    <property type="evidence" value="ECO:0007669"/>
    <property type="project" value="TreeGrafter"/>
</dbReference>
<evidence type="ECO:0000256" key="7">
    <source>
        <dbReference type="SAM" id="MobiDB-lite"/>
    </source>
</evidence>
<dbReference type="GO" id="GO:0005850">
    <property type="term" value="C:eukaryotic translation initiation factor 2 complex"/>
    <property type="evidence" value="ECO:0007669"/>
    <property type="project" value="TreeGrafter"/>
</dbReference>
<protein>
    <recommendedName>
        <fullName evidence="6">Eukaryotic translation initiation factor 2 subunit beta</fullName>
    </recommendedName>
</protein>
<dbReference type="AlphaFoldDB" id="A0AAW1H664"/>
<evidence type="ECO:0000259" key="8">
    <source>
        <dbReference type="SMART" id="SM00653"/>
    </source>
</evidence>
<feature type="compositionally biased region" description="Basic and acidic residues" evidence="7">
    <location>
        <begin position="35"/>
        <end position="50"/>
    </location>
</feature>
<dbReference type="SUPFAM" id="SSF100966">
    <property type="entry name" value="Translation initiation factor 2 beta, aIF2beta, N-terminal domain"/>
    <property type="match status" value="1"/>
</dbReference>
<dbReference type="GO" id="GO:0003729">
    <property type="term" value="F:mRNA binding"/>
    <property type="evidence" value="ECO:0007669"/>
    <property type="project" value="TreeGrafter"/>
</dbReference>
<reference evidence="9" key="1">
    <citation type="submission" date="2024-03" db="EMBL/GenBank/DDBJ databases">
        <title>WGS assembly of Saponaria officinalis var. Norfolk2.</title>
        <authorList>
            <person name="Jenkins J."/>
            <person name="Shu S."/>
            <person name="Grimwood J."/>
            <person name="Barry K."/>
            <person name="Goodstein D."/>
            <person name="Schmutz J."/>
            <person name="Leebens-Mack J."/>
            <person name="Osbourn A."/>
        </authorList>
    </citation>
    <scope>NUCLEOTIDE SEQUENCE [LARGE SCALE GENOMIC DNA]</scope>
    <source>
        <strain evidence="9">JIC</strain>
    </source>
</reference>
<dbReference type="PANTHER" id="PTHR23001">
    <property type="entry name" value="EUKARYOTIC TRANSLATION INITIATION FACTOR"/>
    <property type="match status" value="1"/>
</dbReference>
<feature type="domain" description="Translation initiation factor IF2/IF5" evidence="8">
    <location>
        <begin position="83"/>
        <end position="194"/>
    </location>
</feature>
<organism evidence="9 10">
    <name type="scientific">Saponaria officinalis</name>
    <name type="common">Common soapwort</name>
    <name type="synonym">Lychnis saponaria</name>
    <dbReference type="NCBI Taxonomy" id="3572"/>
    <lineage>
        <taxon>Eukaryota</taxon>
        <taxon>Viridiplantae</taxon>
        <taxon>Streptophyta</taxon>
        <taxon>Embryophyta</taxon>
        <taxon>Tracheophyta</taxon>
        <taxon>Spermatophyta</taxon>
        <taxon>Magnoliopsida</taxon>
        <taxon>eudicotyledons</taxon>
        <taxon>Gunneridae</taxon>
        <taxon>Pentapetalae</taxon>
        <taxon>Caryophyllales</taxon>
        <taxon>Caryophyllaceae</taxon>
        <taxon>Caryophylleae</taxon>
        <taxon>Saponaria</taxon>
    </lineage>
</organism>
<dbReference type="InterPro" id="IPR016189">
    <property type="entry name" value="Transl_init_fac_IF2/IF5_N"/>
</dbReference>
<evidence type="ECO:0000256" key="4">
    <source>
        <dbReference type="ARBA" id="ARBA00054872"/>
    </source>
</evidence>
<dbReference type="FunFam" id="3.30.30.170:FF:000001">
    <property type="entry name" value="Eukaryotic translation initiation factor 2 subunit"/>
    <property type="match status" value="1"/>
</dbReference>
<keyword evidence="2" id="KW-0396">Initiation factor</keyword>
<dbReference type="Gene3D" id="3.30.30.170">
    <property type="match status" value="1"/>
</dbReference>
<evidence type="ECO:0000256" key="3">
    <source>
        <dbReference type="ARBA" id="ARBA00022917"/>
    </source>
</evidence>
<dbReference type="InterPro" id="IPR016190">
    <property type="entry name" value="Transl_init_fac_IF2/IF5_Zn-bd"/>
</dbReference>
<dbReference type="SUPFAM" id="SSF75689">
    <property type="entry name" value="Zinc-binding domain of translation initiation factor 2 beta"/>
    <property type="match status" value="1"/>
</dbReference>
<dbReference type="EMBL" id="JBDFQZ010000012">
    <property type="protein sequence ID" value="KAK9671455.1"/>
    <property type="molecule type" value="Genomic_DNA"/>
</dbReference>
<dbReference type="GO" id="GO:0031369">
    <property type="term" value="F:translation initiation factor binding"/>
    <property type="evidence" value="ECO:0007669"/>
    <property type="project" value="TreeGrafter"/>
</dbReference>
<dbReference type="Proteomes" id="UP001443914">
    <property type="component" value="Unassembled WGS sequence"/>
</dbReference>
<feature type="compositionally biased region" description="Polar residues" evidence="7">
    <location>
        <begin position="52"/>
        <end position="62"/>
    </location>
</feature>
<dbReference type="InterPro" id="IPR045196">
    <property type="entry name" value="IF2/IF5"/>
</dbReference>
<evidence type="ECO:0000313" key="9">
    <source>
        <dbReference type="EMBL" id="KAK9671455.1"/>
    </source>
</evidence>
<evidence type="ECO:0000256" key="2">
    <source>
        <dbReference type="ARBA" id="ARBA00022540"/>
    </source>
</evidence>
<dbReference type="GO" id="GO:0003743">
    <property type="term" value="F:translation initiation factor activity"/>
    <property type="evidence" value="ECO:0007669"/>
    <property type="project" value="UniProtKB-KW"/>
</dbReference>
<dbReference type="InterPro" id="IPR002735">
    <property type="entry name" value="Transl_init_fac_IF2/IF5_dom"/>
</dbReference>
<evidence type="ECO:0000313" key="10">
    <source>
        <dbReference type="Proteomes" id="UP001443914"/>
    </source>
</evidence>
<evidence type="ECO:0000256" key="5">
    <source>
        <dbReference type="ARBA" id="ARBA00063900"/>
    </source>
</evidence>